<gene>
    <name evidence="1" type="ORF">EVA_22656</name>
</gene>
<protein>
    <submittedName>
        <fullName evidence="1">Uncharacterized protein</fullName>
    </submittedName>
</protein>
<evidence type="ECO:0000313" key="1">
    <source>
        <dbReference type="EMBL" id="EJW89241.1"/>
    </source>
</evidence>
<accession>J9F2X3</accession>
<proteinExistence type="predicted"/>
<name>J9F2X3_9ZZZZ</name>
<feature type="non-terminal residue" evidence="1">
    <location>
        <position position="24"/>
    </location>
</feature>
<comment type="caution">
    <text evidence="1">The sequence shown here is derived from an EMBL/GenBank/DDBJ whole genome shotgun (WGS) entry which is preliminary data.</text>
</comment>
<reference evidence="1" key="1">
    <citation type="journal article" date="2012" name="PLoS ONE">
        <title>Gene sets for utilization of primary and secondary nutrition supplies in the distal gut of endangered iberian lynx.</title>
        <authorList>
            <person name="Alcaide M."/>
            <person name="Messina E."/>
            <person name="Richter M."/>
            <person name="Bargiela R."/>
            <person name="Peplies J."/>
            <person name="Huws S.A."/>
            <person name="Newbold C.J."/>
            <person name="Golyshin P.N."/>
            <person name="Simon M.A."/>
            <person name="Lopez G."/>
            <person name="Yakimov M.M."/>
            <person name="Ferrer M."/>
        </authorList>
    </citation>
    <scope>NUCLEOTIDE SEQUENCE</scope>
</reference>
<dbReference type="EMBL" id="AMCI01009610">
    <property type="protein sequence ID" value="EJW89241.1"/>
    <property type="molecule type" value="Genomic_DNA"/>
</dbReference>
<dbReference type="AlphaFoldDB" id="J9F2X3"/>
<sequence length="24" mass="3018">MKEEGSNMHMLEFFFVYMTIKKYL</sequence>
<organism evidence="1">
    <name type="scientific">gut metagenome</name>
    <dbReference type="NCBI Taxonomy" id="749906"/>
    <lineage>
        <taxon>unclassified sequences</taxon>
        <taxon>metagenomes</taxon>
        <taxon>organismal metagenomes</taxon>
    </lineage>
</organism>